<dbReference type="InterPro" id="IPR010977">
    <property type="entry name" value="Aromatic_deC"/>
</dbReference>
<dbReference type="GO" id="GO:0016831">
    <property type="term" value="F:carboxy-lyase activity"/>
    <property type="evidence" value="ECO:0007669"/>
    <property type="project" value="UniProtKB-KW"/>
</dbReference>
<evidence type="ECO:0000256" key="3">
    <source>
        <dbReference type="ARBA" id="ARBA00022793"/>
    </source>
</evidence>
<keyword evidence="9" id="KW-1185">Reference proteome</keyword>
<comment type="cofactor">
    <cofactor evidence="1 6 7">
        <name>pyridoxal 5'-phosphate</name>
        <dbReference type="ChEBI" id="CHEBI:597326"/>
    </cofactor>
</comment>
<dbReference type="InterPro" id="IPR015422">
    <property type="entry name" value="PyrdxlP-dep_Trfase_small"/>
</dbReference>
<dbReference type="Gene3D" id="3.40.640.10">
    <property type="entry name" value="Type I PLP-dependent aspartate aminotransferase-like (Major domain)"/>
    <property type="match status" value="1"/>
</dbReference>
<dbReference type="GO" id="GO:0005737">
    <property type="term" value="C:cytoplasm"/>
    <property type="evidence" value="ECO:0007669"/>
    <property type="project" value="TreeGrafter"/>
</dbReference>
<comment type="similarity">
    <text evidence="2 7">Belongs to the group II decarboxylase family.</text>
</comment>
<evidence type="ECO:0000256" key="4">
    <source>
        <dbReference type="ARBA" id="ARBA00022898"/>
    </source>
</evidence>
<dbReference type="GO" id="GO:0006520">
    <property type="term" value="P:amino acid metabolic process"/>
    <property type="evidence" value="ECO:0007669"/>
    <property type="project" value="InterPro"/>
</dbReference>
<dbReference type="EMBL" id="JSZA02000107">
    <property type="protein sequence ID" value="TGO02586.1"/>
    <property type="molecule type" value="Genomic_DNA"/>
</dbReference>
<evidence type="ECO:0000256" key="6">
    <source>
        <dbReference type="PIRSR" id="PIRSR602129-50"/>
    </source>
</evidence>
<evidence type="ECO:0000256" key="5">
    <source>
        <dbReference type="ARBA" id="ARBA00023239"/>
    </source>
</evidence>
<dbReference type="GO" id="GO:0019752">
    <property type="term" value="P:carboxylic acid metabolic process"/>
    <property type="evidence" value="ECO:0007669"/>
    <property type="project" value="InterPro"/>
</dbReference>
<dbReference type="PANTHER" id="PTHR11999">
    <property type="entry name" value="GROUP II PYRIDOXAL-5-PHOSPHATE DECARBOXYLASE"/>
    <property type="match status" value="1"/>
</dbReference>
<feature type="modified residue" description="N6-(pyridoxal phosphate)lysine" evidence="6">
    <location>
        <position position="261"/>
    </location>
</feature>
<dbReference type="SUPFAM" id="SSF53383">
    <property type="entry name" value="PLP-dependent transferases"/>
    <property type="match status" value="1"/>
</dbReference>
<dbReference type="PRINTS" id="PR00800">
    <property type="entry name" value="YHDCRBOXLASE"/>
</dbReference>
<dbReference type="Proteomes" id="UP000030428">
    <property type="component" value="Unassembled WGS sequence"/>
</dbReference>
<keyword evidence="3" id="KW-0210">Decarboxylase</keyword>
<keyword evidence="5 7" id="KW-0456">Lyase</keyword>
<evidence type="ECO:0000256" key="7">
    <source>
        <dbReference type="RuleBase" id="RU000382"/>
    </source>
</evidence>
<organism evidence="8 9">
    <name type="scientific">Candidatus Thiomargarita nelsonii</name>
    <dbReference type="NCBI Taxonomy" id="1003181"/>
    <lineage>
        <taxon>Bacteria</taxon>
        <taxon>Pseudomonadati</taxon>
        <taxon>Pseudomonadota</taxon>
        <taxon>Gammaproteobacteria</taxon>
        <taxon>Thiotrichales</taxon>
        <taxon>Thiotrichaceae</taxon>
        <taxon>Thiomargarita</taxon>
    </lineage>
</organism>
<evidence type="ECO:0008006" key="10">
    <source>
        <dbReference type="Google" id="ProtNLM"/>
    </source>
</evidence>
<dbReference type="GO" id="GO:0030170">
    <property type="term" value="F:pyridoxal phosphate binding"/>
    <property type="evidence" value="ECO:0007669"/>
    <property type="project" value="InterPro"/>
</dbReference>
<keyword evidence="4 6" id="KW-0663">Pyridoxal phosphate</keyword>
<dbReference type="InterPro" id="IPR015421">
    <property type="entry name" value="PyrdxlP-dep_Trfase_major"/>
</dbReference>
<accession>A0A4E0RG32</accession>
<dbReference type="Pfam" id="PF00282">
    <property type="entry name" value="Pyridoxal_deC"/>
    <property type="match status" value="1"/>
</dbReference>
<evidence type="ECO:0000313" key="8">
    <source>
        <dbReference type="EMBL" id="TGO02586.1"/>
    </source>
</evidence>
<evidence type="ECO:0000256" key="2">
    <source>
        <dbReference type="ARBA" id="ARBA00009533"/>
    </source>
</evidence>
<dbReference type="PANTHER" id="PTHR11999:SF70">
    <property type="entry name" value="MIP05841P"/>
    <property type="match status" value="1"/>
</dbReference>
<reference evidence="8 9" key="1">
    <citation type="journal article" date="2016" name="Front. Microbiol.">
        <title>Single-Cell (Meta-)Genomics of a Dimorphic Candidatus Thiomargarita nelsonii Reveals Genomic Plasticity.</title>
        <authorList>
            <person name="Flood B.E."/>
            <person name="Fliss P."/>
            <person name="Jones D.S."/>
            <person name="Dick G.J."/>
            <person name="Jain S."/>
            <person name="Kaster A.K."/>
            <person name="Winkel M."/>
            <person name="Mussmann M."/>
            <person name="Bailey J."/>
        </authorList>
    </citation>
    <scope>NUCLEOTIDE SEQUENCE [LARGE SCALE GENOMIC DNA]</scope>
    <source>
        <strain evidence="8">Hydrate Ridge</strain>
    </source>
</reference>
<dbReference type="AlphaFoldDB" id="A0A4E0RG32"/>
<dbReference type="InterPro" id="IPR002129">
    <property type="entry name" value="PyrdxlP-dep_de-COase"/>
</dbReference>
<dbReference type="InterPro" id="IPR015424">
    <property type="entry name" value="PyrdxlP-dep_Trfase"/>
</dbReference>
<gene>
    <name evidence="8" type="ORF">PN36_22680</name>
</gene>
<dbReference type="Gene3D" id="3.90.1150.10">
    <property type="entry name" value="Aspartate Aminotransferase, domain 1"/>
    <property type="match status" value="1"/>
</dbReference>
<name>A0A4E0RG32_9GAMM</name>
<sequence length="448" mass="49852">MNSEIENAVKLAKSVAEPLPENGHTDFEELLRDIFDRLVPHSTNDNSGGYLAYIPSGGLFHSILADFISLSLNRYVTMFMAAPGLAAIENQVVRWLCDIIGLPPEAGGVITSGGSIATITAIHAARTNQLTDRNLSQGTIYVSEQAHHCIEQGLVLCGFSPKNIRKIATDNDFRIRLSLIEKAIERDKTDGLHPFLLVASAGTTNTGAVDNILEIGKLAQKYNMWFHVDAAYGGFFMLTERGKSLMKGIEQADSVVLNPHKGMFLPYGIGALLVKNKNQLRKSFDFTGTYLPALPNEINSHVPEDIMHLSPELTREFRGFRIWLPLKMLGIKPFREQLDEKLNLAQWITEQLLQIPNIRIVAYPQLSILAFKLEPSGYDLSPKELDNLNIKLLDAINRRGNILLSPFRSTHNVDGEFAIRIAILSFRTTKQHLEQGISDIQNATSNLI</sequence>
<proteinExistence type="inferred from homology"/>
<comment type="caution">
    <text evidence="8">The sequence shown here is derived from an EMBL/GenBank/DDBJ whole genome shotgun (WGS) entry which is preliminary data.</text>
</comment>
<evidence type="ECO:0000256" key="1">
    <source>
        <dbReference type="ARBA" id="ARBA00001933"/>
    </source>
</evidence>
<protein>
    <recommendedName>
        <fullName evidence="10">Amino acid decarboxylase</fullName>
    </recommendedName>
</protein>
<evidence type="ECO:0000313" key="9">
    <source>
        <dbReference type="Proteomes" id="UP000030428"/>
    </source>
</evidence>